<gene>
    <name evidence="2" type="ORF">CTEN0397_LOCUS4968</name>
</gene>
<reference evidence="2" key="1">
    <citation type="submission" date="2021-01" db="EMBL/GenBank/DDBJ databases">
        <authorList>
            <person name="Corre E."/>
            <person name="Pelletier E."/>
            <person name="Niang G."/>
            <person name="Scheremetjew M."/>
            <person name="Finn R."/>
            <person name="Kale V."/>
            <person name="Holt S."/>
            <person name="Cochrane G."/>
            <person name="Meng A."/>
            <person name="Brown T."/>
            <person name="Cohen L."/>
        </authorList>
    </citation>
    <scope>NUCLEOTIDE SEQUENCE</scope>
    <source>
        <strain evidence="2">ECT3854</strain>
    </source>
</reference>
<protein>
    <submittedName>
        <fullName evidence="2">Uncharacterized protein</fullName>
    </submittedName>
</protein>
<organism evidence="2">
    <name type="scientific">Cyclophora tenuis</name>
    <name type="common">Marine diatom</name>
    <dbReference type="NCBI Taxonomy" id="216820"/>
    <lineage>
        <taxon>Eukaryota</taxon>
        <taxon>Sar</taxon>
        <taxon>Stramenopiles</taxon>
        <taxon>Ochrophyta</taxon>
        <taxon>Bacillariophyta</taxon>
        <taxon>Fragilariophyceae</taxon>
        <taxon>Fragilariophycidae</taxon>
        <taxon>Cyclophorales</taxon>
        <taxon>Cyclophoraceae</taxon>
        <taxon>Cyclophora</taxon>
    </lineage>
</organism>
<keyword evidence="1" id="KW-0812">Transmembrane</keyword>
<evidence type="ECO:0000313" key="2">
    <source>
        <dbReference type="EMBL" id="CAD8933939.1"/>
    </source>
</evidence>
<evidence type="ECO:0000256" key="1">
    <source>
        <dbReference type="SAM" id="Phobius"/>
    </source>
</evidence>
<keyword evidence="1" id="KW-1133">Transmembrane helix</keyword>
<name>A0A7S1GJZ5_CYCTE</name>
<proteinExistence type="predicted"/>
<feature type="transmembrane region" description="Helical" evidence="1">
    <location>
        <begin position="21"/>
        <end position="42"/>
    </location>
</feature>
<dbReference type="AlphaFoldDB" id="A0A7S1GJZ5"/>
<accession>A0A7S1GJZ5</accession>
<sequence length="157" mass="17456">MVGRQFHSHTILHIDSDEMRFLFRIVVAKQIHSLVLVCLVVGKVETALSFQYLAHLAQAPHRMLCSLNFKACESEQYDEEGLSWYAASQLAALDWLETQEGASKMAIGVGTAVVVLHVLSMMEFLMNHMLMIAVVGFVSWYGMRNTTKPVAVAAAAK</sequence>
<keyword evidence="1" id="KW-0472">Membrane</keyword>
<dbReference type="EMBL" id="HBFW01007593">
    <property type="protein sequence ID" value="CAD8933939.1"/>
    <property type="molecule type" value="Transcribed_RNA"/>
</dbReference>
<feature type="transmembrane region" description="Helical" evidence="1">
    <location>
        <begin position="124"/>
        <end position="143"/>
    </location>
</feature>